<name>A0A5E4QBJ7_9NEOP</name>
<proteinExistence type="predicted"/>
<sequence length="214" mass="25412">MIKYTPVNFFLVCLYIPYPSRPHFVWPLHWCLLADICNHTWIPECGEEPDNPSPYQRRLFIDECDMYEYNCDERRDFEPINYSDCFNLPASQCPPIPACPSHPPCPDHRFHRAGDRYISVPYRRFGLQRTTKEMSLPKNMLSGKRRYTPKRRRHLHKHTTATTINKPKTKVTLSTVILKKQEFYKNGKRMLKIVKGVFKKITRKMLSADSEFLE</sequence>
<keyword evidence="2" id="KW-1185">Reference proteome</keyword>
<dbReference type="AlphaFoldDB" id="A0A5E4QBJ7"/>
<evidence type="ECO:0000313" key="1">
    <source>
        <dbReference type="EMBL" id="VVC95096.1"/>
    </source>
</evidence>
<gene>
    <name evidence="1" type="ORF">LSINAPIS_LOCUS6892</name>
</gene>
<dbReference type="Proteomes" id="UP000324832">
    <property type="component" value="Unassembled WGS sequence"/>
</dbReference>
<evidence type="ECO:0000313" key="2">
    <source>
        <dbReference type="Proteomes" id="UP000324832"/>
    </source>
</evidence>
<organism evidence="1 2">
    <name type="scientific">Leptidea sinapis</name>
    <dbReference type="NCBI Taxonomy" id="189913"/>
    <lineage>
        <taxon>Eukaryota</taxon>
        <taxon>Metazoa</taxon>
        <taxon>Ecdysozoa</taxon>
        <taxon>Arthropoda</taxon>
        <taxon>Hexapoda</taxon>
        <taxon>Insecta</taxon>
        <taxon>Pterygota</taxon>
        <taxon>Neoptera</taxon>
        <taxon>Endopterygota</taxon>
        <taxon>Lepidoptera</taxon>
        <taxon>Glossata</taxon>
        <taxon>Ditrysia</taxon>
        <taxon>Papilionoidea</taxon>
        <taxon>Pieridae</taxon>
        <taxon>Dismorphiinae</taxon>
        <taxon>Leptidea</taxon>
    </lineage>
</organism>
<accession>A0A5E4QBJ7</accession>
<evidence type="ECO:0008006" key="3">
    <source>
        <dbReference type="Google" id="ProtNLM"/>
    </source>
</evidence>
<protein>
    <recommendedName>
        <fullName evidence="3">Kazal-like domain-containing protein</fullName>
    </recommendedName>
</protein>
<dbReference type="EMBL" id="FZQP02002225">
    <property type="protein sequence ID" value="VVC95096.1"/>
    <property type="molecule type" value="Genomic_DNA"/>
</dbReference>
<reference evidence="1 2" key="1">
    <citation type="submission" date="2017-07" db="EMBL/GenBank/DDBJ databases">
        <authorList>
            <person name="Talla V."/>
            <person name="Backstrom N."/>
        </authorList>
    </citation>
    <scope>NUCLEOTIDE SEQUENCE [LARGE SCALE GENOMIC DNA]</scope>
</reference>